<protein>
    <recommendedName>
        <fullName evidence="1">PH domain-containing protein</fullName>
    </recommendedName>
</protein>
<dbReference type="InterPro" id="IPR011993">
    <property type="entry name" value="PH-like_dom_sf"/>
</dbReference>
<sequence>MLKFCSSAFWIIPFDWLPTTKLPRMLPGILEDQKLNFHRKIEIKNIKQVISIDDIDNFKNCFQILSFEKSVSILTETEEEKMCWINLINEAKQNLIESKSTLKT</sequence>
<evidence type="ECO:0000313" key="3">
    <source>
        <dbReference type="Proteomes" id="UP001211065"/>
    </source>
</evidence>
<comment type="caution">
    <text evidence="2">The sequence shown here is derived from an EMBL/GenBank/DDBJ whole genome shotgun (WGS) entry which is preliminary data.</text>
</comment>
<proteinExistence type="predicted"/>
<dbReference type="Proteomes" id="UP001211065">
    <property type="component" value="Unassembled WGS sequence"/>
</dbReference>
<dbReference type="AlphaFoldDB" id="A0AAD5TXX6"/>
<evidence type="ECO:0000259" key="1">
    <source>
        <dbReference type="PROSITE" id="PS50003"/>
    </source>
</evidence>
<dbReference type="EMBL" id="JADGJW010000561">
    <property type="protein sequence ID" value="KAJ3215194.1"/>
    <property type="molecule type" value="Genomic_DNA"/>
</dbReference>
<name>A0AAD5TXX6_9FUNG</name>
<accession>A0AAD5TXX6</accession>
<gene>
    <name evidence="2" type="ORF">HK099_006487</name>
</gene>
<reference evidence="2" key="1">
    <citation type="submission" date="2020-05" db="EMBL/GenBank/DDBJ databases">
        <title>Phylogenomic resolution of chytrid fungi.</title>
        <authorList>
            <person name="Stajich J.E."/>
            <person name="Amses K."/>
            <person name="Simmons R."/>
            <person name="Seto K."/>
            <person name="Myers J."/>
            <person name="Bonds A."/>
            <person name="Quandt C.A."/>
            <person name="Barry K."/>
            <person name="Liu P."/>
            <person name="Grigoriev I."/>
            <person name="Longcore J.E."/>
            <person name="James T.Y."/>
        </authorList>
    </citation>
    <scope>NUCLEOTIDE SEQUENCE</scope>
    <source>
        <strain evidence="2">JEL0476</strain>
    </source>
</reference>
<dbReference type="SUPFAM" id="SSF50729">
    <property type="entry name" value="PH domain-like"/>
    <property type="match status" value="1"/>
</dbReference>
<dbReference type="PROSITE" id="PS50003">
    <property type="entry name" value="PH_DOMAIN"/>
    <property type="match status" value="1"/>
</dbReference>
<keyword evidence="3" id="KW-1185">Reference proteome</keyword>
<feature type="non-terminal residue" evidence="2">
    <location>
        <position position="104"/>
    </location>
</feature>
<dbReference type="Gene3D" id="2.30.29.30">
    <property type="entry name" value="Pleckstrin-homology domain (PH domain)/Phosphotyrosine-binding domain (PTB)"/>
    <property type="match status" value="1"/>
</dbReference>
<dbReference type="InterPro" id="IPR001849">
    <property type="entry name" value="PH_domain"/>
</dbReference>
<organism evidence="2 3">
    <name type="scientific">Clydaea vesicula</name>
    <dbReference type="NCBI Taxonomy" id="447962"/>
    <lineage>
        <taxon>Eukaryota</taxon>
        <taxon>Fungi</taxon>
        <taxon>Fungi incertae sedis</taxon>
        <taxon>Chytridiomycota</taxon>
        <taxon>Chytridiomycota incertae sedis</taxon>
        <taxon>Chytridiomycetes</taxon>
        <taxon>Lobulomycetales</taxon>
        <taxon>Lobulomycetaceae</taxon>
        <taxon>Clydaea</taxon>
    </lineage>
</organism>
<evidence type="ECO:0000313" key="2">
    <source>
        <dbReference type="EMBL" id="KAJ3215194.1"/>
    </source>
</evidence>
<feature type="domain" description="PH" evidence="1">
    <location>
        <begin position="1"/>
        <end position="93"/>
    </location>
</feature>